<dbReference type="PANTHER" id="PTHR24379:SF121">
    <property type="entry name" value="C2H2-TYPE DOMAIN-CONTAINING PROTEIN"/>
    <property type="match status" value="1"/>
</dbReference>
<feature type="compositionally biased region" description="Basic and acidic residues" evidence="11">
    <location>
        <begin position="201"/>
        <end position="220"/>
    </location>
</feature>
<evidence type="ECO:0000259" key="12">
    <source>
        <dbReference type="PROSITE" id="PS50157"/>
    </source>
</evidence>
<dbReference type="AlphaFoldDB" id="A0A914UGK6"/>
<reference evidence="14" key="1">
    <citation type="submission" date="2022-11" db="UniProtKB">
        <authorList>
            <consortium name="WormBaseParasite"/>
        </authorList>
    </citation>
    <scope>IDENTIFICATION</scope>
</reference>
<organism evidence="13 14">
    <name type="scientific">Plectus sambesii</name>
    <dbReference type="NCBI Taxonomy" id="2011161"/>
    <lineage>
        <taxon>Eukaryota</taxon>
        <taxon>Metazoa</taxon>
        <taxon>Ecdysozoa</taxon>
        <taxon>Nematoda</taxon>
        <taxon>Chromadorea</taxon>
        <taxon>Plectida</taxon>
        <taxon>Plectina</taxon>
        <taxon>Plectoidea</taxon>
        <taxon>Plectidae</taxon>
        <taxon>Plectus</taxon>
    </lineage>
</organism>
<keyword evidence="2" id="KW-0479">Metal-binding</keyword>
<evidence type="ECO:0000256" key="7">
    <source>
        <dbReference type="ARBA" id="ARBA00023125"/>
    </source>
</evidence>
<evidence type="ECO:0000256" key="10">
    <source>
        <dbReference type="PROSITE-ProRule" id="PRU00042"/>
    </source>
</evidence>
<evidence type="ECO:0000313" key="13">
    <source>
        <dbReference type="Proteomes" id="UP000887566"/>
    </source>
</evidence>
<evidence type="ECO:0000256" key="2">
    <source>
        <dbReference type="ARBA" id="ARBA00022723"/>
    </source>
</evidence>
<sequence>MSKRSRLATVTTEELPSSILSPTQCAQCHKIFPSEALLRQHASMFHSEKAFVCEICGKAFRFRSNLAEHRSVHTALKPYVCKFCGKSSRLKGNLTKHILKHHKKEQNAYIGKDDIIIKKGKKSVKDPAAVDFLEKSMIVLTPSAGGSPVPSGATLQMYSMSQLTDDIVANVASGKFEDDEDDERPPSSYLLGLGLDNGTVDLRDSSDHESTNSAETKPDRSLGSVDMEVLPVEPAELRPSSATRPRLLSVASPPTALSKTQCPECGKHFRKGSGLQVHMTLNHGFPPPNSVIAENGHHEHDKASDSSRCGSTEHATPIGQDLKELKQMIRELRSTTEVKQPRVEQLLSGLDARVGRLEKQLEMALNSIYTLVQLQTGMNSAVTRFRDDTLDHLTNVRSLLAKGQ</sequence>
<dbReference type="FunFam" id="3.30.160.60:FF:000325">
    <property type="entry name" value="ZFP90 zinc finger protein"/>
    <property type="match status" value="1"/>
</dbReference>
<dbReference type="PANTHER" id="PTHR24379">
    <property type="entry name" value="KRAB AND ZINC FINGER DOMAIN-CONTAINING"/>
    <property type="match status" value="1"/>
</dbReference>
<evidence type="ECO:0000256" key="4">
    <source>
        <dbReference type="ARBA" id="ARBA00022771"/>
    </source>
</evidence>
<comment type="subcellular location">
    <subcellularLocation>
        <location evidence="1">Nucleus speckle</location>
    </subcellularLocation>
</comment>
<keyword evidence="9" id="KW-0539">Nucleus</keyword>
<dbReference type="SUPFAM" id="SSF57667">
    <property type="entry name" value="beta-beta-alpha zinc fingers"/>
    <property type="match status" value="1"/>
</dbReference>
<dbReference type="WBParaSite" id="PSAMB.scaffold1006size37331.g10327.t1">
    <property type="protein sequence ID" value="PSAMB.scaffold1006size37331.g10327.t1"/>
    <property type="gene ID" value="PSAMB.scaffold1006size37331.g10327"/>
</dbReference>
<dbReference type="Proteomes" id="UP000887566">
    <property type="component" value="Unplaced"/>
</dbReference>
<dbReference type="FunFam" id="3.30.160.60:FF:002484">
    <property type="entry name" value="Protein CBR-LSY-2"/>
    <property type="match status" value="1"/>
</dbReference>
<keyword evidence="8" id="KW-0804">Transcription</keyword>
<keyword evidence="7" id="KW-0238">DNA-binding</keyword>
<dbReference type="GO" id="GO:0016607">
    <property type="term" value="C:nuclear speck"/>
    <property type="evidence" value="ECO:0007669"/>
    <property type="project" value="UniProtKB-SubCell"/>
</dbReference>
<keyword evidence="4 10" id="KW-0863">Zinc-finger</keyword>
<dbReference type="GO" id="GO:0003677">
    <property type="term" value="F:DNA binding"/>
    <property type="evidence" value="ECO:0007669"/>
    <property type="project" value="UniProtKB-KW"/>
</dbReference>
<accession>A0A914UGK6</accession>
<dbReference type="Gene3D" id="3.30.160.60">
    <property type="entry name" value="Classic Zinc Finger"/>
    <property type="match status" value="2"/>
</dbReference>
<dbReference type="Pfam" id="PF00096">
    <property type="entry name" value="zf-C2H2"/>
    <property type="match status" value="3"/>
</dbReference>
<evidence type="ECO:0000256" key="5">
    <source>
        <dbReference type="ARBA" id="ARBA00022833"/>
    </source>
</evidence>
<feature type="region of interest" description="Disordered" evidence="11">
    <location>
        <begin position="291"/>
        <end position="316"/>
    </location>
</feature>
<dbReference type="GO" id="GO:0008270">
    <property type="term" value="F:zinc ion binding"/>
    <property type="evidence" value="ECO:0007669"/>
    <property type="project" value="UniProtKB-KW"/>
</dbReference>
<feature type="domain" description="C2H2-type" evidence="12">
    <location>
        <begin position="79"/>
        <end position="107"/>
    </location>
</feature>
<dbReference type="InterPro" id="IPR013087">
    <property type="entry name" value="Znf_C2H2_type"/>
</dbReference>
<protein>
    <submittedName>
        <fullName evidence="14">C2H2-type domain-containing protein</fullName>
    </submittedName>
</protein>
<name>A0A914UGK6_9BILA</name>
<evidence type="ECO:0000256" key="9">
    <source>
        <dbReference type="ARBA" id="ARBA00023242"/>
    </source>
</evidence>
<keyword evidence="13" id="KW-1185">Reference proteome</keyword>
<evidence type="ECO:0000256" key="1">
    <source>
        <dbReference type="ARBA" id="ARBA00004324"/>
    </source>
</evidence>
<evidence type="ECO:0000256" key="3">
    <source>
        <dbReference type="ARBA" id="ARBA00022737"/>
    </source>
</evidence>
<dbReference type="PROSITE" id="PS00028">
    <property type="entry name" value="ZINC_FINGER_C2H2_1"/>
    <property type="match status" value="2"/>
</dbReference>
<evidence type="ECO:0000256" key="11">
    <source>
        <dbReference type="SAM" id="MobiDB-lite"/>
    </source>
</evidence>
<proteinExistence type="predicted"/>
<dbReference type="SMART" id="SM00355">
    <property type="entry name" value="ZnF_C2H2"/>
    <property type="match status" value="4"/>
</dbReference>
<keyword evidence="6" id="KW-0805">Transcription regulation</keyword>
<feature type="compositionally biased region" description="Basic and acidic residues" evidence="11">
    <location>
        <begin position="295"/>
        <end position="305"/>
    </location>
</feature>
<feature type="domain" description="C2H2-type" evidence="12">
    <location>
        <begin position="260"/>
        <end position="288"/>
    </location>
</feature>
<keyword evidence="5" id="KW-0862">Zinc</keyword>
<dbReference type="InterPro" id="IPR036236">
    <property type="entry name" value="Znf_C2H2_sf"/>
</dbReference>
<evidence type="ECO:0000256" key="6">
    <source>
        <dbReference type="ARBA" id="ARBA00023015"/>
    </source>
</evidence>
<dbReference type="PROSITE" id="PS50157">
    <property type="entry name" value="ZINC_FINGER_C2H2_2"/>
    <property type="match status" value="4"/>
</dbReference>
<evidence type="ECO:0000313" key="14">
    <source>
        <dbReference type="WBParaSite" id="PSAMB.scaffold1006size37331.g10327.t1"/>
    </source>
</evidence>
<feature type="region of interest" description="Disordered" evidence="11">
    <location>
        <begin position="175"/>
        <end position="226"/>
    </location>
</feature>
<evidence type="ECO:0000256" key="8">
    <source>
        <dbReference type="ARBA" id="ARBA00023163"/>
    </source>
</evidence>
<feature type="domain" description="C2H2-type" evidence="12">
    <location>
        <begin position="51"/>
        <end position="78"/>
    </location>
</feature>
<feature type="domain" description="C2H2-type" evidence="12">
    <location>
        <begin position="23"/>
        <end position="51"/>
    </location>
</feature>
<keyword evidence="3" id="KW-0677">Repeat</keyword>